<organism evidence="4 5">
    <name type="scientific">Anthostomella pinea</name>
    <dbReference type="NCBI Taxonomy" id="933095"/>
    <lineage>
        <taxon>Eukaryota</taxon>
        <taxon>Fungi</taxon>
        <taxon>Dikarya</taxon>
        <taxon>Ascomycota</taxon>
        <taxon>Pezizomycotina</taxon>
        <taxon>Sordariomycetes</taxon>
        <taxon>Xylariomycetidae</taxon>
        <taxon>Xylariales</taxon>
        <taxon>Xylariaceae</taxon>
        <taxon>Anthostomella</taxon>
    </lineage>
</organism>
<dbReference type="PANTHER" id="PTHR44229:SF4">
    <property type="entry name" value="15-HYDROXYPROSTAGLANDIN DEHYDROGENASE [NAD(+)]"/>
    <property type="match status" value="1"/>
</dbReference>
<dbReference type="SUPFAM" id="SSF51735">
    <property type="entry name" value="NAD(P)-binding Rossmann-fold domains"/>
    <property type="match status" value="1"/>
</dbReference>
<evidence type="ECO:0000256" key="2">
    <source>
        <dbReference type="ARBA" id="ARBA00023002"/>
    </source>
</evidence>
<dbReference type="InterPro" id="IPR002347">
    <property type="entry name" value="SDR_fam"/>
</dbReference>
<dbReference type="GO" id="GO:0005737">
    <property type="term" value="C:cytoplasm"/>
    <property type="evidence" value="ECO:0007669"/>
    <property type="project" value="TreeGrafter"/>
</dbReference>
<accession>A0AAI8VZI8</accession>
<proteinExistence type="inferred from homology"/>
<dbReference type="PRINTS" id="PR00080">
    <property type="entry name" value="SDRFAMILY"/>
</dbReference>
<dbReference type="Gene3D" id="3.40.50.720">
    <property type="entry name" value="NAD(P)-binding Rossmann-like Domain"/>
    <property type="match status" value="2"/>
</dbReference>
<evidence type="ECO:0000256" key="1">
    <source>
        <dbReference type="ARBA" id="ARBA00006484"/>
    </source>
</evidence>
<evidence type="ECO:0000313" key="5">
    <source>
        <dbReference type="Proteomes" id="UP001295740"/>
    </source>
</evidence>
<name>A0AAI8VZI8_9PEZI</name>
<dbReference type="EMBL" id="CAUWAG010000020">
    <property type="protein sequence ID" value="CAJ2513959.1"/>
    <property type="molecule type" value="Genomic_DNA"/>
</dbReference>
<dbReference type="Proteomes" id="UP001295740">
    <property type="component" value="Unassembled WGS sequence"/>
</dbReference>
<dbReference type="PANTHER" id="PTHR44229">
    <property type="entry name" value="15-HYDROXYPROSTAGLANDIN DEHYDROGENASE [NAD(+)]"/>
    <property type="match status" value="1"/>
</dbReference>
<comment type="caution">
    <text evidence="4">The sequence shown here is derived from an EMBL/GenBank/DDBJ whole genome shotgun (WGS) entry which is preliminary data.</text>
</comment>
<gene>
    <name evidence="4" type="ORF">KHLLAP_LOCUS14427</name>
</gene>
<dbReference type="GO" id="GO:0016616">
    <property type="term" value="F:oxidoreductase activity, acting on the CH-OH group of donors, NAD or NADP as acceptor"/>
    <property type="evidence" value="ECO:0007669"/>
    <property type="project" value="TreeGrafter"/>
</dbReference>
<dbReference type="AlphaFoldDB" id="A0AAI8VZI8"/>
<dbReference type="InterPro" id="IPR036291">
    <property type="entry name" value="NAD(P)-bd_dom_sf"/>
</dbReference>
<keyword evidence="5" id="KW-1185">Reference proteome</keyword>
<protein>
    <submittedName>
        <fullName evidence="4">Uu.00g020780.m01.CDS01</fullName>
    </submittedName>
</protein>
<comment type="similarity">
    <text evidence="1 3">Belongs to the short-chain dehydrogenases/reductases (SDR) family.</text>
</comment>
<sequence>MAHSKVAIVTGGTLGIGFAVSKSLLEDPDGGWEVYILYHSSPYKVSQALPRAHLKQADVTSWQSLSKAFSDVFEETGRLDFVFANAGVLFTTDFFADMTGNTIEPIDMSPVDYASQFAPVYSATKAGVVHFMRSIAKPLFQTHGVRVHAICPGAVHTTLVSSAVWAAFPIESFISVKDIVAVVRHLMSDQPLIDSAGRRIALESKFGLAVEVGTTGLYIRDEQKFSDPVAQSSLAVLSMLEESTTEE</sequence>
<reference evidence="4" key="1">
    <citation type="submission" date="2023-10" db="EMBL/GenBank/DDBJ databases">
        <authorList>
            <person name="Hackl T."/>
        </authorList>
    </citation>
    <scope>NUCLEOTIDE SEQUENCE</scope>
</reference>
<evidence type="ECO:0000313" key="4">
    <source>
        <dbReference type="EMBL" id="CAJ2513959.1"/>
    </source>
</evidence>
<dbReference type="Pfam" id="PF00106">
    <property type="entry name" value="adh_short"/>
    <property type="match status" value="2"/>
</dbReference>
<dbReference type="PRINTS" id="PR00081">
    <property type="entry name" value="GDHRDH"/>
</dbReference>
<evidence type="ECO:0000256" key="3">
    <source>
        <dbReference type="RuleBase" id="RU000363"/>
    </source>
</evidence>
<keyword evidence="2" id="KW-0560">Oxidoreductase</keyword>